<dbReference type="Gene3D" id="3.40.50.300">
    <property type="entry name" value="P-loop containing nucleotide triphosphate hydrolases"/>
    <property type="match status" value="1"/>
</dbReference>
<comment type="subunit">
    <text evidence="8">Homodimer.</text>
</comment>
<dbReference type="Gene3D" id="3.30.300.130">
    <property type="entry name" value="Fe-S cluster assembly (FSCA)"/>
    <property type="match status" value="1"/>
</dbReference>
<feature type="domain" description="MIP18 family-like" evidence="9">
    <location>
        <begin position="4"/>
        <end position="73"/>
    </location>
</feature>
<comment type="similarity">
    <text evidence="8">Belongs to the Mrp/NBP35 ATP-binding proteins family.</text>
</comment>
<evidence type="ECO:0000256" key="8">
    <source>
        <dbReference type="HAMAP-Rule" id="MF_02040"/>
    </source>
</evidence>
<keyword evidence="7 8" id="KW-0411">Iron-sulfur</keyword>
<organism evidence="10 11">
    <name type="scientific">Alicyclobacillus ferrooxydans</name>
    <dbReference type="NCBI Taxonomy" id="471514"/>
    <lineage>
        <taxon>Bacteria</taxon>
        <taxon>Bacillati</taxon>
        <taxon>Bacillota</taxon>
        <taxon>Bacilli</taxon>
        <taxon>Bacillales</taxon>
        <taxon>Alicyclobacillaceae</taxon>
        <taxon>Alicyclobacillus</taxon>
    </lineage>
</organism>
<dbReference type="GO" id="GO:0046872">
    <property type="term" value="F:metal ion binding"/>
    <property type="evidence" value="ECO:0007669"/>
    <property type="project" value="UniProtKB-KW"/>
</dbReference>
<dbReference type="InterPro" id="IPR034904">
    <property type="entry name" value="FSCA_dom_sf"/>
</dbReference>
<dbReference type="STRING" id="471514.AN477_08615"/>
<gene>
    <name evidence="10" type="ORF">AN477_08615</name>
</gene>
<dbReference type="GO" id="GO:0140663">
    <property type="term" value="F:ATP-dependent FeS chaperone activity"/>
    <property type="evidence" value="ECO:0007669"/>
    <property type="project" value="InterPro"/>
</dbReference>
<comment type="similarity">
    <text evidence="1">In the N-terminal section; belongs to the MIP18 family.</text>
</comment>
<dbReference type="RefSeq" id="WP_054968768.1">
    <property type="nucleotide sequence ID" value="NZ_LJCO01000040.1"/>
</dbReference>
<evidence type="ECO:0000256" key="3">
    <source>
        <dbReference type="ARBA" id="ARBA00022723"/>
    </source>
</evidence>
<dbReference type="InterPro" id="IPR033756">
    <property type="entry name" value="YlxH/NBP35"/>
</dbReference>
<dbReference type="PANTHER" id="PTHR42961:SF2">
    <property type="entry name" value="IRON-SULFUR PROTEIN NUBPL"/>
    <property type="match status" value="1"/>
</dbReference>
<keyword evidence="8" id="KW-0378">Hydrolase</keyword>
<dbReference type="GO" id="GO:0016226">
    <property type="term" value="P:iron-sulfur cluster assembly"/>
    <property type="evidence" value="ECO:0007669"/>
    <property type="project" value="InterPro"/>
</dbReference>
<proteinExistence type="inferred from homology"/>
<evidence type="ECO:0000259" key="9">
    <source>
        <dbReference type="Pfam" id="PF01883"/>
    </source>
</evidence>
<comment type="function">
    <text evidence="8">Binds and transfers iron-sulfur (Fe-S) clusters to target apoproteins. Can hydrolyze ATP.</text>
</comment>
<dbReference type="GO" id="GO:0016887">
    <property type="term" value="F:ATP hydrolysis activity"/>
    <property type="evidence" value="ECO:0007669"/>
    <property type="project" value="UniProtKB-UniRule"/>
</dbReference>
<dbReference type="Pfam" id="PF01883">
    <property type="entry name" value="FeS_assembly_P"/>
    <property type="match status" value="1"/>
</dbReference>
<comment type="similarity">
    <text evidence="2">In the C-terminal section; belongs to the Mrp/NBP35 ATP-binding proteins family.</text>
</comment>
<evidence type="ECO:0000256" key="5">
    <source>
        <dbReference type="ARBA" id="ARBA00022840"/>
    </source>
</evidence>
<evidence type="ECO:0000256" key="4">
    <source>
        <dbReference type="ARBA" id="ARBA00022741"/>
    </source>
</evidence>
<dbReference type="SUPFAM" id="SSF52540">
    <property type="entry name" value="P-loop containing nucleoside triphosphate hydrolases"/>
    <property type="match status" value="1"/>
</dbReference>
<evidence type="ECO:0000256" key="2">
    <source>
        <dbReference type="ARBA" id="ARBA00008205"/>
    </source>
</evidence>
<keyword evidence="4 8" id="KW-0547">Nucleotide-binding</keyword>
<protein>
    <recommendedName>
        <fullName evidence="8">Iron-sulfur cluster carrier protein</fullName>
    </recommendedName>
</protein>
<dbReference type="EMBL" id="LJCO01000040">
    <property type="protein sequence ID" value="KPV44123.1"/>
    <property type="molecule type" value="Genomic_DNA"/>
</dbReference>
<feature type="binding site" evidence="8">
    <location>
        <begin position="119"/>
        <end position="126"/>
    </location>
    <ligand>
        <name>ATP</name>
        <dbReference type="ChEBI" id="CHEBI:30616"/>
    </ligand>
</feature>
<dbReference type="CDD" id="cd02037">
    <property type="entry name" value="Mrp_NBP35"/>
    <property type="match status" value="1"/>
</dbReference>
<dbReference type="AlphaFoldDB" id="A0A0P9CME7"/>
<accession>A0A0P9CME7</accession>
<dbReference type="PANTHER" id="PTHR42961">
    <property type="entry name" value="IRON-SULFUR PROTEIN NUBPL"/>
    <property type="match status" value="1"/>
</dbReference>
<dbReference type="Proteomes" id="UP000050482">
    <property type="component" value="Unassembled WGS sequence"/>
</dbReference>
<dbReference type="InterPro" id="IPR027417">
    <property type="entry name" value="P-loop_NTPase"/>
</dbReference>
<evidence type="ECO:0000313" key="11">
    <source>
        <dbReference type="Proteomes" id="UP000050482"/>
    </source>
</evidence>
<evidence type="ECO:0000256" key="7">
    <source>
        <dbReference type="ARBA" id="ARBA00023014"/>
    </source>
</evidence>
<dbReference type="HAMAP" id="MF_02040">
    <property type="entry name" value="Mrp_NBP35"/>
    <property type="match status" value="1"/>
</dbReference>
<comment type="caution">
    <text evidence="10">The sequence shown here is derived from an EMBL/GenBank/DDBJ whole genome shotgun (WGS) entry which is preliminary data.</text>
</comment>
<dbReference type="InterPro" id="IPR019591">
    <property type="entry name" value="Mrp/NBP35_ATP-bd"/>
</dbReference>
<keyword evidence="6 8" id="KW-0408">Iron</keyword>
<dbReference type="PATRIC" id="fig|471514.4.peg.906"/>
<dbReference type="OrthoDB" id="9809679at2"/>
<reference evidence="10 11" key="1">
    <citation type="submission" date="2015-09" db="EMBL/GenBank/DDBJ databases">
        <title>Draft genome sequence of Alicyclobacillus ferrooxydans DSM 22381.</title>
        <authorList>
            <person name="Hemp J."/>
        </authorList>
    </citation>
    <scope>NUCLEOTIDE SEQUENCE [LARGE SCALE GENOMIC DNA]</scope>
    <source>
        <strain evidence="10 11">TC-34</strain>
    </source>
</reference>
<dbReference type="SUPFAM" id="SSF117916">
    <property type="entry name" value="Fe-S cluster assembly (FSCA) domain-like"/>
    <property type="match status" value="1"/>
</dbReference>
<keyword evidence="5 8" id="KW-0067">ATP-binding</keyword>
<evidence type="ECO:0000256" key="1">
    <source>
        <dbReference type="ARBA" id="ARBA00007352"/>
    </source>
</evidence>
<dbReference type="Pfam" id="PF10609">
    <property type="entry name" value="ParA"/>
    <property type="match status" value="1"/>
</dbReference>
<dbReference type="GO" id="GO:0051539">
    <property type="term" value="F:4 iron, 4 sulfur cluster binding"/>
    <property type="evidence" value="ECO:0007669"/>
    <property type="project" value="TreeGrafter"/>
</dbReference>
<evidence type="ECO:0000256" key="6">
    <source>
        <dbReference type="ARBA" id="ARBA00023004"/>
    </source>
</evidence>
<name>A0A0P9CME7_9BACL</name>
<keyword evidence="3 8" id="KW-0479">Metal-binding</keyword>
<dbReference type="InterPro" id="IPR002744">
    <property type="entry name" value="MIP18-like"/>
</dbReference>
<sequence>MVTKEQVLEALRDVEDPEVHKSIVELDMVRDIEISGSTVSVKVLLTITGCPLRTVIEKSVSDKLLALPGVEQAYVEIGTMSDEERAKFASKLRGREEPQSPPALLRPDAGVEFLAVASGKGGVGKSTVTANLAKALANEGLRVGVIDADIYGFSIPGIFGVKETRPTVIDELIIPIEVDNVKLISMHFFVPNNNPVVWRGPMLGKMLRNFFAEVHWGDVDVVLLDLPPGTGDIAMDVHQLLPKSKELIVTTPQTNAADVAVRAGVMGQRTNHEIIGVVENMSYFECGSCGEKAYLFGRGGGNQVASALNVSVLAQVPIASMDEQQNGLFAPQTPQGKAFKALAQAVIPALGLAVQA</sequence>
<dbReference type="InterPro" id="IPR000808">
    <property type="entry name" value="Mrp-like_CS"/>
</dbReference>
<keyword evidence="11" id="KW-1185">Reference proteome</keyword>
<evidence type="ECO:0000313" key="10">
    <source>
        <dbReference type="EMBL" id="KPV44123.1"/>
    </source>
</evidence>
<dbReference type="PROSITE" id="PS01215">
    <property type="entry name" value="MRP"/>
    <property type="match status" value="1"/>
</dbReference>
<dbReference type="GO" id="GO:0005524">
    <property type="term" value="F:ATP binding"/>
    <property type="evidence" value="ECO:0007669"/>
    <property type="project" value="UniProtKB-UniRule"/>
</dbReference>
<dbReference type="InterPro" id="IPR044304">
    <property type="entry name" value="NUBPL-like"/>
</dbReference>